<evidence type="ECO:0000259" key="6">
    <source>
        <dbReference type="SMART" id="SM01274"/>
    </source>
</evidence>
<evidence type="ECO:0000256" key="3">
    <source>
        <dbReference type="ARBA" id="ARBA00023002"/>
    </source>
</evidence>
<dbReference type="SMART" id="SM00919">
    <property type="entry name" value="Malic_M"/>
    <property type="match status" value="1"/>
</dbReference>
<dbReference type="Gene3D" id="3.40.50.10380">
    <property type="entry name" value="Malic enzyme, N-terminal domain"/>
    <property type="match status" value="1"/>
</dbReference>
<name>A0ABQ3IQX7_9RHOB</name>
<dbReference type="SUPFAM" id="SSF51735">
    <property type="entry name" value="NAD(P)-binding Rossmann-fold domains"/>
    <property type="match status" value="1"/>
</dbReference>
<feature type="domain" description="Malic enzyme NAD-binding" evidence="5">
    <location>
        <begin position="165"/>
        <end position="402"/>
    </location>
</feature>
<evidence type="ECO:0000256" key="1">
    <source>
        <dbReference type="ARBA" id="ARBA00007686"/>
    </source>
</evidence>
<dbReference type="Proteomes" id="UP000609802">
    <property type="component" value="Unassembled WGS sequence"/>
</dbReference>
<dbReference type="Gene3D" id="3.40.50.720">
    <property type="entry name" value="NAD(P)-binding Rossmann-like Domain"/>
    <property type="match status" value="1"/>
</dbReference>
<dbReference type="Pfam" id="PF01515">
    <property type="entry name" value="PTA_PTB"/>
    <property type="match status" value="1"/>
</dbReference>
<dbReference type="InterPro" id="IPR012188">
    <property type="entry name" value="ME_PTA"/>
</dbReference>
<dbReference type="InterPro" id="IPR045213">
    <property type="entry name" value="Malic_NAD-bd_bact_type"/>
</dbReference>
<dbReference type="InterPro" id="IPR046346">
    <property type="entry name" value="Aminoacid_DH-like_N_sf"/>
</dbReference>
<dbReference type="Gene3D" id="3.40.50.10750">
    <property type="entry name" value="Isocitrate/Isopropylmalate dehydrogenase-like"/>
    <property type="match status" value="1"/>
</dbReference>
<keyword evidence="3" id="KW-0560">Oxidoreductase</keyword>
<reference evidence="8" key="1">
    <citation type="journal article" date="2019" name="Int. J. Syst. Evol. Microbiol.">
        <title>The Global Catalogue of Microorganisms (GCM) 10K type strain sequencing project: providing services to taxonomists for standard genome sequencing and annotation.</title>
        <authorList>
            <consortium name="The Broad Institute Genomics Platform"/>
            <consortium name="The Broad Institute Genome Sequencing Center for Infectious Disease"/>
            <person name="Wu L."/>
            <person name="Ma J."/>
        </authorList>
    </citation>
    <scope>NUCLEOTIDE SEQUENCE [LARGE SCALE GENOMIC DNA]</scope>
    <source>
        <strain evidence="8">KCTC 42443</strain>
    </source>
</reference>
<feature type="domain" description="Malic enzyme N-terminal" evidence="6">
    <location>
        <begin position="20"/>
        <end position="153"/>
    </location>
</feature>
<keyword evidence="8" id="KW-1185">Reference proteome</keyword>
<dbReference type="InterPro" id="IPR037062">
    <property type="entry name" value="Malic_N_dom_sf"/>
</dbReference>
<dbReference type="Gene3D" id="3.40.50.10950">
    <property type="match status" value="1"/>
</dbReference>
<evidence type="ECO:0000256" key="2">
    <source>
        <dbReference type="ARBA" id="ARBA00008756"/>
    </source>
</evidence>
<comment type="caution">
    <text evidence="7">The sequence shown here is derived from an EMBL/GenBank/DDBJ whole genome shotgun (WGS) entry which is preliminary data.</text>
</comment>
<dbReference type="Pfam" id="PF00390">
    <property type="entry name" value="malic"/>
    <property type="match status" value="1"/>
</dbReference>
<dbReference type="RefSeq" id="WP_229836462.1">
    <property type="nucleotide sequence ID" value="NZ_BNCH01000001.1"/>
</dbReference>
<dbReference type="InterPro" id="IPR012302">
    <property type="entry name" value="Malic_NAD-bd"/>
</dbReference>
<dbReference type="InterPro" id="IPR051674">
    <property type="entry name" value="Malate_Decarboxylase"/>
</dbReference>
<dbReference type="SUPFAM" id="SSF53659">
    <property type="entry name" value="Isocitrate/Isopropylmalate dehydrogenase-like"/>
    <property type="match status" value="1"/>
</dbReference>
<organism evidence="7 8">
    <name type="scientific">Aliiroseovarius zhejiangensis</name>
    <dbReference type="NCBI Taxonomy" id="1632025"/>
    <lineage>
        <taxon>Bacteria</taxon>
        <taxon>Pseudomonadati</taxon>
        <taxon>Pseudomonadota</taxon>
        <taxon>Alphaproteobacteria</taxon>
        <taxon>Rhodobacterales</taxon>
        <taxon>Paracoccaceae</taxon>
        <taxon>Aliiroseovarius</taxon>
    </lineage>
</organism>
<dbReference type="SUPFAM" id="SSF53223">
    <property type="entry name" value="Aminoacid dehydrogenase-like, N-terminal domain"/>
    <property type="match status" value="1"/>
</dbReference>
<accession>A0ABQ3IQX7</accession>
<protein>
    <submittedName>
        <fullName evidence="7">Phosphate acetyltransferase</fullName>
    </submittedName>
</protein>
<dbReference type="CDD" id="cd05311">
    <property type="entry name" value="NAD_bind_2_malic_enz"/>
    <property type="match status" value="1"/>
</dbReference>
<dbReference type="EMBL" id="BNCH01000001">
    <property type="protein sequence ID" value="GHE89613.1"/>
    <property type="molecule type" value="Genomic_DNA"/>
</dbReference>
<keyword evidence="4" id="KW-0511">Multifunctional enzyme</keyword>
<evidence type="ECO:0000313" key="7">
    <source>
        <dbReference type="EMBL" id="GHE89613.1"/>
    </source>
</evidence>
<dbReference type="PANTHER" id="PTHR43237">
    <property type="entry name" value="NADP-DEPENDENT MALIC ENZYME"/>
    <property type="match status" value="1"/>
</dbReference>
<evidence type="ECO:0000256" key="4">
    <source>
        <dbReference type="ARBA" id="ARBA00023268"/>
    </source>
</evidence>
<dbReference type="SMART" id="SM01274">
    <property type="entry name" value="malic"/>
    <property type="match status" value="1"/>
</dbReference>
<dbReference type="InterPro" id="IPR012301">
    <property type="entry name" value="Malic_N_dom"/>
</dbReference>
<comment type="similarity">
    <text evidence="1">In the N-terminal section; belongs to the malic enzymes family.</text>
</comment>
<dbReference type="InterPro" id="IPR036291">
    <property type="entry name" value="NAD(P)-bd_dom_sf"/>
</dbReference>
<dbReference type="InterPro" id="IPR042113">
    <property type="entry name" value="P_AcTrfase_dom1"/>
</dbReference>
<dbReference type="Pfam" id="PF03949">
    <property type="entry name" value="Malic_M"/>
    <property type="match status" value="1"/>
</dbReference>
<evidence type="ECO:0000313" key="8">
    <source>
        <dbReference type="Proteomes" id="UP000609802"/>
    </source>
</evidence>
<dbReference type="PIRSF" id="PIRSF036684">
    <property type="entry name" value="ME_PTA"/>
    <property type="match status" value="1"/>
</dbReference>
<proteinExistence type="inferred from homology"/>
<sequence length="757" mass="81401">MSDDNYPRKRALDYHEFPKPGKLEIRATKPMANGRDLSLAYSPGVAEACIEIKNDPSAASRYTARGNLVAVVSNGTAVLGLGNIGALASKPVMEGKAVLFKKFANIDCFDIELNEKDPEKLAEIVCAMEPSFGAINLEDIKAPDCFIVEQICRERMNIPVFHDDQHGTAIVVGAAATNALRVADKSFDQIKVVSTGGGAAGIACLNMLLKLGVKRENVWLCDIDGLVYEGRETEMTPQKAAYAQGKTPATLDDVIKDADLFLGLSGPGVLKPEMVAKMSKRPIIFALANPTPEIMPDEVRAVAPDALIATGRSDFPNQVNNVLCFPFIFRGALDVGATEINDAMQLGCIEGIAALARATTSAEAAAAYKGEQLSFGEDYLIPKPFDPRLMGVVASAVAKAAMESGVATRPVDDIAAYKATLDGSVFRSALIMRPVFEAAATAERRIVFAEGEDERVLRAANAMLEETTDAPILIGRPDVIAHRCERAGLSITPGKDFQIVNPERDDRYRDYWTAYHQIMARKGTTPDLAKAILRTNTTAIAAIMVHLEQADSMIAGTFGQFLWHLNYIKQILGTDQLHPIGALSLMILQDGPLFIADTHVHNTPTSEQIAESVCAAARHVRRFGVEPKIALCSYSQFGNHDGDSGKRARGALEILDSRPRDFAYEGEMHVDAALDTDVRNHIFPDARFDGPANTLVFANADAASAVRNTLKVKGGGLEVGPILMGMGNRAHIVTPSITARGLLNMSAVAGTPVAKYG</sequence>
<evidence type="ECO:0000259" key="5">
    <source>
        <dbReference type="SMART" id="SM00919"/>
    </source>
</evidence>
<dbReference type="InterPro" id="IPR042112">
    <property type="entry name" value="P_AcTrfase_dom2"/>
</dbReference>
<comment type="similarity">
    <text evidence="2">In the C-terminal section; belongs to the phosphate acetyltransferase and butyryltransferase family.</text>
</comment>
<dbReference type="InterPro" id="IPR002505">
    <property type="entry name" value="PTA_PTB"/>
</dbReference>
<dbReference type="PANTHER" id="PTHR43237:SF4">
    <property type="entry name" value="NADP-DEPENDENT MALIC ENZYME"/>
    <property type="match status" value="1"/>
</dbReference>
<gene>
    <name evidence="7" type="ORF">GCM10016455_07380</name>
</gene>